<sequence>MPRTVDDIIAEAAALPLRDAAYAIWREKITFERLEGRIWPQRDFSTPEASEKSMQEISARLKYEHDFAQDGPTFDRLKRAHPRASDAELKQAIVEAVKFDDDCFKYFSYGSGENYLDNTPRAVARAARENPPYLETTYRDAENWVAYNMK</sequence>
<dbReference type="EMBL" id="LT670844">
    <property type="protein sequence ID" value="SHJ32699.1"/>
    <property type="molecule type" value="Genomic_DNA"/>
</dbReference>
<gene>
    <name evidence="1" type="ORF">SAMN05444159_0322</name>
</gene>
<protein>
    <submittedName>
        <fullName evidence="1">Uncharacterized protein</fullName>
    </submittedName>
</protein>
<dbReference type="RefSeq" id="WP_079536321.1">
    <property type="nucleotide sequence ID" value="NZ_LT670844.1"/>
</dbReference>
<dbReference type="Proteomes" id="UP000189935">
    <property type="component" value="Chromosome I"/>
</dbReference>
<accession>A0A1M6IE48</accession>
<organism evidence="1 2">
    <name type="scientific">Bradyrhizobium lablabi</name>
    <dbReference type="NCBI Taxonomy" id="722472"/>
    <lineage>
        <taxon>Bacteria</taxon>
        <taxon>Pseudomonadati</taxon>
        <taxon>Pseudomonadota</taxon>
        <taxon>Alphaproteobacteria</taxon>
        <taxon>Hyphomicrobiales</taxon>
        <taxon>Nitrobacteraceae</taxon>
        <taxon>Bradyrhizobium</taxon>
    </lineage>
</organism>
<proteinExistence type="predicted"/>
<reference evidence="1 2" key="1">
    <citation type="submission" date="2016-11" db="EMBL/GenBank/DDBJ databases">
        <authorList>
            <person name="Jaros S."/>
            <person name="Januszkiewicz K."/>
            <person name="Wedrychowicz H."/>
        </authorList>
    </citation>
    <scope>NUCLEOTIDE SEQUENCE [LARGE SCALE GENOMIC DNA]</scope>
    <source>
        <strain evidence="1 2">GAS499</strain>
    </source>
</reference>
<evidence type="ECO:0000313" key="2">
    <source>
        <dbReference type="Proteomes" id="UP000189935"/>
    </source>
</evidence>
<dbReference type="AlphaFoldDB" id="A0A1M6IE48"/>
<name>A0A1M6IE48_9BRAD</name>
<evidence type="ECO:0000313" key="1">
    <source>
        <dbReference type="EMBL" id="SHJ32699.1"/>
    </source>
</evidence>
<dbReference type="OrthoDB" id="8225764at2"/>